<feature type="transmembrane region" description="Helical" evidence="1">
    <location>
        <begin position="30"/>
        <end position="50"/>
    </location>
</feature>
<evidence type="ECO:0000256" key="1">
    <source>
        <dbReference type="SAM" id="Phobius"/>
    </source>
</evidence>
<dbReference type="PANTHER" id="PTHR22911">
    <property type="entry name" value="ACYL-MALONYL CONDENSING ENZYME-RELATED"/>
    <property type="match status" value="1"/>
</dbReference>
<feature type="domain" description="EamA" evidence="2">
    <location>
        <begin position="5"/>
        <end position="121"/>
    </location>
</feature>
<reference evidence="3" key="1">
    <citation type="submission" date="2018-05" db="EMBL/GenBank/DDBJ databases">
        <authorList>
            <person name="Lanie J.A."/>
            <person name="Ng W.-L."/>
            <person name="Kazmierczak K.M."/>
            <person name="Andrzejewski T.M."/>
            <person name="Davidsen T.M."/>
            <person name="Wayne K.J."/>
            <person name="Tettelin H."/>
            <person name="Glass J.I."/>
            <person name="Rusch D."/>
            <person name="Podicherti R."/>
            <person name="Tsui H.-C.T."/>
            <person name="Winkler M.E."/>
        </authorList>
    </citation>
    <scope>NUCLEOTIDE SEQUENCE</scope>
</reference>
<feature type="non-terminal residue" evidence="3">
    <location>
        <position position="122"/>
    </location>
</feature>
<dbReference type="InterPro" id="IPR037185">
    <property type="entry name" value="EmrE-like"/>
</dbReference>
<dbReference type="GO" id="GO:0016020">
    <property type="term" value="C:membrane"/>
    <property type="evidence" value="ECO:0007669"/>
    <property type="project" value="InterPro"/>
</dbReference>
<dbReference type="Pfam" id="PF00892">
    <property type="entry name" value="EamA"/>
    <property type="match status" value="1"/>
</dbReference>
<feature type="transmembrane region" description="Helical" evidence="1">
    <location>
        <begin position="87"/>
        <end position="106"/>
    </location>
</feature>
<proteinExistence type="predicted"/>
<gene>
    <name evidence="3" type="ORF">METZ01_LOCUS242084</name>
</gene>
<dbReference type="EMBL" id="UINC01062521">
    <property type="protein sequence ID" value="SVB89230.1"/>
    <property type="molecule type" value="Genomic_DNA"/>
</dbReference>
<keyword evidence="1" id="KW-0812">Transmembrane</keyword>
<feature type="transmembrane region" description="Helical" evidence="1">
    <location>
        <begin position="62"/>
        <end position="81"/>
    </location>
</feature>
<accession>A0A382HPM9</accession>
<keyword evidence="1" id="KW-0472">Membrane</keyword>
<dbReference type="SUPFAM" id="SSF103481">
    <property type="entry name" value="Multidrug resistance efflux transporter EmrE"/>
    <property type="match status" value="1"/>
</dbReference>
<evidence type="ECO:0000313" key="3">
    <source>
        <dbReference type="EMBL" id="SVB89230.1"/>
    </source>
</evidence>
<organism evidence="3">
    <name type="scientific">marine metagenome</name>
    <dbReference type="NCBI Taxonomy" id="408172"/>
    <lineage>
        <taxon>unclassified sequences</taxon>
        <taxon>metagenomes</taxon>
        <taxon>ecological metagenomes</taxon>
    </lineage>
</organism>
<evidence type="ECO:0000259" key="2">
    <source>
        <dbReference type="Pfam" id="PF00892"/>
    </source>
</evidence>
<sequence>MKRNKAILLLVLAGILWSMGGVLIKSIPWPPLAISGLRGGIAAIVIYLYSRGNKITFSRSKIIAACCYALVVTLFVMANKLTTAGNAILLQYTAPVYVALFGYVFLGERSTIVDWATIAILL</sequence>
<dbReference type="AlphaFoldDB" id="A0A382HPM9"/>
<dbReference type="InterPro" id="IPR000620">
    <property type="entry name" value="EamA_dom"/>
</dbReference>
<protein>
    <recommendedName>
        <fullName evidence="2">EamA domain-containing protein</fullName>
    </recommendedName>
</protein>
<keyword evidence="1" id="KW-1133">Transmembrane helix</keyword>
<name>A0A382HPM9_9ZZZZ</name>